<accession>A0A8I1EBT6</accession>
<dbReference type="AlphaFoldDB" id="A0A8I1EBT6"/>
<feature type="transmembrane region" description="Helical" evidence="1">
    <location>
        <begin position="56"/>
        <end position="73"/>
    </location>
</feature>
<keyword evidence="1" id="KW-0472">Membrane</keyword>
<evidence type="ECO:0000313" key="3">
    <source>
        <dbReference type="Proteomes" id="UP000637061"/>
    </source>
</evidence>
<evidence type="ECO:0000313" key="2">
    <source>
        <dbReference type="EMBL" id="MBI6882781.1"/>
    </source>
</evidence>
<keyword evidence="1" id="KW-0812">Transmembrane</keyword>
<dbReference type="RefSeq" id="WP_198746388.1">
    <property type="nucleotide sequence ID" value="NZ_JAEHTE010000001.1"/>
</dbReference>
<feature type="transmembrane region" description="Helical" evidence="1">
    <location>
        <begin position="12"/>
        <end position="36"/>
    </location>
</feature>
<evidence type="ECO:0000256" key="1">
    <source>
        <dbReference type="SAM" id="Phobius"/>
    </source>
</evidence>
<protein>
    <submittedName>
        <fullName evidence="2">Uncharacterized protein</fullName>
    </submittedName>
</protein>
<dbReference type="EMBL" id="JAEHTE010000001">
    <property type="protein sequence ID" value="MBI6882781.1"/>
    <property type="molecule type" value="Genomic_DNA"/>
</dbReference>
<proteinExistence type="predicted"/>
<dbReference type="Proteomes" id="UP000637061">
    <property type="component" value="Unassembled WGS sequence"/>
</dbReference>
<gene>
    <name evidence="2" type="ORF">JEU22_02550</name>
</gene>
<keyword evidence="1" id="KW-1133">Transmembrane helix</keyword>
<organism evidence="2 3">
    <name type="scientific">Pseudomonas putida</name>
    <name type="common">Arthrobacter siderocapsulatus</name>
    <dbReference type="NCBI Taxonomy" id="303"/>
    <lineage>
        <taxon>Bacteria</taxon>
        <taxon>Pseudomonadati</taxon>
        <taxon>Pseudomonadota</taxon>
        <taxon>Gammaproteobacteria</taxon>
        <taxon>Pseudomonadales</taxon>
        <taxon>Pseudomonadaceae</taxon>
        <taxon>Pseudomonas</taxon>
    </lineage>
</organism>
<sequence>MENQGFPWFAPYILCPISIAMFLMEILGMGEVLSLFSVPADLVVDGRGMEQGLHCLSMFLTVLFYNLSAAVMLKASLSMVVEPWLIQELE</sequence>
<comment type="caution">
    <text evidence="2">The sequence shown here is derived from an EMBL/GenBank/DDBJ whole genome shotgun (WGS) entry which is preliminary data.</text>
</comment>
<name>A0A8I1EBT6_PSEPU</name>
<reference evidence="2" key="1">
    <citation type="submission" date="2020-12" db="EMBL/GenBank/DDBJ databases">
        <title>Enhanced detection system for hospital associated transmission using whole genome sequencing surveillance.</title>
        <authorList>
            <person name="Harrison L.H."/>
            <person name="Van Tyne D."/>
            <person name="Marsh J.W."/>
            <person name="Griffith M.P."/>
            <person name="Snyder D.J."/>
            <person name="Cooper V.S."/>
            <person name="Mustapha M."/>
        </authorList>
    </citation>
    <scope>NUCLEOTIDE SEQUENCE</scope>
    <source>
        <strain evidence="2">PSB00042</strain>
    </source>
</reference>